<dbReference type="InterPro" id="IPR017900">
    <property type="entry name" value="4Fe4S_Fe_S_CS"/>
</dbReference>
<dbReference type="InterPro" id="IPR036485">
    <property type="entry name" value="Glu_synth_asu_C_sf"/>
</dbReference>
<comment type="caution">
    <text evidence="7">The sequence shown here is derived from an EMBL/GenBank/DDBJ whole genome shotgun (WGS) entry which is preliminary data.</text>
</comment>
<dbReference type="GO" id="GO:0046872">
    <property type="term" value="F:metal ion binding"/>
    <property type="evidence" value="ECO:0007669"/>
    <property type="project" value="UniProtKB-KW"/>
</dbReference>
<feature type="region of interest" description="Disordered" evidence="5">
    <location>
        <begin position="16"/>
        <end position="49"/>
    </location>
</feature>
<evidence type="ECO:0000256" key="1">
    <source>
        <dbReference type="ARBA" id="ARBA00009716"/>
    </source>
</evidence>
<evidence type="ECO:0000256" key="4">
    <source>
        <dbReference type="ARBA" id="ARBA00023014"/>
    </source>
</evidence>
<organism evidence="7 8">
    <name type="scientific">Eiseniibacteriota bacterium</name>
    <dbReference type="NCBI Taxonomy" id="2212470"/>
    <lineage>
        <taxon>Bacteria</taxon>
        <taxon>Candidatus Eiseniibacteriota</taxon>
    </lineage>
</organism>
<keyword evidence="2" id="KW-0479">Metal-binding</keyword>
<evidence type="ECO:0000256" key="2">
    <source>
        <dbReference type="ARBA" id="ARBA00022723"/>
    </source>
</evidence>
<comment type="similarity">
    <text evidence="1">Belongs to the glutamate synthase family.</text>
</comment>
<dbReference type="SUPFAM" id="SSF51395">
    <property type="entry name" value="FMN-linked oxidoreductases"/>
    <property type="match status" value="1"/>
</dbReference>
<dbReference type="InterPro" id="IPR013785">
    <property type="entry name" value="Aldolase_TIM"/>
</dbReference>
<dbReference type="GO" id="GO:0015930">
    <property type="term" value="F:glutamate synthase activity"/>
    <property type="evidence" value="ECO:0007669"/>
    <property type="project" value="InterPro"/>
</dbReference>
<evidence type="ECO:0000313" key="8">
    <source>
        <dbReference type="Proteomes" id="UP000316609"/>
    </source>
</evidence>
<dbReference type="SUPFAM" id="SSF56235">
    <property type="entry name" value="N-terminal nucleophile aminohydrolases (Ntn hydrolases)"/>
    <property type="match status" value="1"/>
</dbReference>
<dbReference type="InterPro" id="IPR029055">
    <property type="entry name" value="Ntn_hydrolases_N"/>
</dbReference>
<reference evidence="7 8" key="1">
    <citation type="journal article" date="2019" name="Nat. Microbiol.">
        <title>Mediterranean grassland soil C-N compound turnover is dependent on rainfall and depth, and is mediated by genomically divergent microorganisms.</title>
        <authorList>
            <person name="Diamond S."/>
            <person name="Andeer P.F."/>
            <person name="Li Z."/>
            <person name="Crits-Christoph A."/>
            <person name="Burstein D."/>
            <person name="Anantharaman K."/>
            <person name="Lane K.R."/>
            <person name="Thomas B.C."/>
            <person name="Pan C."/>
            <person name="Northen T.R."/>
            <person name="Banfield J.F."/>
        </authorList>
    </citation>
    <scope>NUCLEOTIDE SEQUENCE [LARGE SCALE GENOMIC DNA]</scope>
    <source>
        <strain evidence="7">WS_8</strain>
    </source>
</reference>
<dbReference type="PANTHER" id="PTHR43819:SF1">
    <property type="entry name" value="ARCHAEAL-TYPE GLUTAMATE SYNTHASE [NADPH]"/>
    <property type="match status" value="1"/>
</dbReference>
<dbReference type="Gene3D" id="3.20.20.70">
    <property type="entry name" value="Aldolase class I"/>
    <property type="match status" value="1"/>
</dbReference>
<evidence type="ECO:0000256" key="3">
    <source>
        <dbReference type="ARBA" id="ARBA00023004"/>
    </source>
</evidence>
<evidence type="ECO:0000313" key="7">
    <source>
        <dbReference type="EMBL" id="TMQ67309.1"/>
    </source>
</evidence>
<protein>
    <recommendedName>
        <fullName evidence="6">Glutamate synthase domain-containing protein</fullName>
    </recommendedName>
</protein>
<dbReference type="PANTHER" id="PTHR43819">
    <property type="entry name" value="ARCHAEAL-TYPE GLUTAMATE SYNTHASE [NADPH]"/>
    <property type="match status" value="1"/>
</dbReference>
<dbReference type="Gene3D" id="2.160.20.60">
    <property type="entry name" value="Glutamate synthase, alpha subunit, C-terminal domain"/>
    <property type="match status" value="1"/>
</dbReference>
<name>A0A538TUK6_UNCEI</name>
<sequence length="2200" mass="238455">MSIGIERLAGELADLAPPAPGIGTPALMRDASPPAQGPDGAGLTQGDREGAPLEADRFVGRLELWEDLLQLIVDPGAGALAERARAQRLLSFLLARARIDEAGFWSLGRAQRGRLFLAHYSRVSREIPQLEITSFDIDKVLKERFRQEPLTLGAAWHYGFWRSYFSHAAITHPANDGLREEFSTAWDLARKQPAVLFQSGEGQTLTPIRTVRLDLPMLVGPLPFTDGETMERAYLEAIAAADPGRDLHTGSLVVMEADSYLAHAAALRPHARNLVLRLGPQHVAALAIAEGAALKDALGACRVAELEWSPTLADHARDVLAVHHELLLSIHLRYGALGEEAFWPALESAVGLEGVALVHLHCGPEKSYRLIPRVDAFLKSRLLRARVQLVSAGGDTDTMASAACVYEAVLLGANGGAMTHLAGLALLPELLDAYHGAPAAAALALLARRDRGALREQALNTLTCWQHSILDFLSCMGIDDIQKTSGNTMAITMTEDWIREVDSLATPEFAALNFELNQRRVDAEAVPPEVRAKFRVSALLAERKAELPLVHAARILAHQNANYHLMNSNRNLNADFLEVVYRMAAGEMPRAEDFFIAGDMGPLSLDGIQLRLSRASLEWSLERLGRDPALLDYISLAVPRGFQRPGAVAPGATVRLEAGPGGPALASFRADPRGGFEERFEEEGALAAALAGSDSLWLVTRDWAPGEAGERAWRRLELKALGHGGHGHTVVRATSDGAATLRRDPRGGLVLAGFGFREPVWQGPVNHASISLGAASEDFLMARIEGNAGLSMTSSGEGGPIRVSSEDMAWESLQAASGHFGIRAADLRRVRDVEIKINQGAKPGKGGRLSGAKVTTTVSKARNIPVGTDALSPDPKHDIYSIEDMPAEVWLWLLYHNHCGIKITGSNYTKYVAAGMWSNFVVDYLLVDSGLGGSGNYHADSSHVGWPDIFRTILHTHHALVGERVDLKRTGTLQPIRDLNGAPFGAGGGTRLFASGGLRGELNMIKVLIAGADGLVEASIGKAVAFGCNQCGNCHLDCPRGGITTKHELTVQNDRSLMRQRFRNWTVLNMTKLAVLIDALNRESGALDASGHVVGPESLIDDIRRLRGRTDLLAMPKHAKTPPPVRQPAAPEHDSCRVGSLAVSEPVTVHAIWEAAARSVNGGNNRGGGIDFAGFAPRPVAGRTCVILNTIGADRADTVRQMLGHLGGCRFFDDAGVEHSLDGVLRRLGEFKIPVREVYASEDGWRRADLRENPGDFHLFFVELKPEVVKRYGLALVESPYWLQRHTKYGDIADAVLSRSLDSLEAALEQGVEQAVSLAGGAALSERLTDFLADVREEYFTALAHLLDSRYYRTHAAASDGSRSATAADKYAAKRRGYVVSIGEDLGAIKISGWTHTIPEYFDFDQFWAGYPGARELGGVEITVRENTFRTSGLHARVWGMHHRYPTNSPAIDAEGRGNPAGAHPFKAYNLLLMHNGEQVGVDSTSPFLNEFGYVHADPSMGEGAESYHGDSVYERKALTDTEYAAYLADFTRRVLGLTTEEASQIISPITGLDLEAMDGSRREKLKLLMTNYIQLTPTGPYKFTIVESRRRGEGRVVGFRENMDIKFLRPHEIIASVDTAAGGVHVVANGSEAKIADSMLRVLHEQGVLGDGAADLRFNMRPGGNPERREHGGVVEVFTSPTARRLEISNRFGETVPVDRAGRKVDLTIPLVTAVESASTDWRNHVAERLEQLGRSFAGKAAPGEGRRFGPDDALPAPANELIEETLERAAGLSFEDCRFLAEHALPAFAALGTTARAAALRILTELRKRLAFCDLGGKALSSMEYLTDGGRAAGEGDSRGPAQGGIYRILDQVPLLHEAHGHPAAGPGRYARLTLETRDDLAPPSDPARDVLVIDFAGFVGESFRLDSASRIVSEAVRHGWRNLIGYDFLGGPRYVGTNLAASDGASAAGVVIELYGREFGDFAGALLEGAELWVYGQGQSHWGLKADSGYLFVLQDTLNTCMYAAHGGTVTVWDSGSRFAVAGQNKVFLADGKTGAPGFKSIHFGSPNEYAFEYLMSGGENSLHVVMGFRKPDARGQIALRYKPYSGKFFMSGAAAGRVFVFDPLVRLDPAQYRGNVLSAITPEEWSGELAPFVAREARRRGVPIRIEGEHITVRLEGEWRRWRYDEAFAKLIPIKVAKAMQEKGVVAPQLAQIVGE</sequence>
<dbReference type="Pfam" id="PF01645">
    <property type="entry name" value="Glu_synthase"/>
    <property type="match status" value="1"/>
</dbReference>
<feature type="domain" description="Glutamate synthase" evidence="6">
    <location>
        <begin position="763"/>
        <end position="1069"/>
    </location>
</feature>
<evidence type="ECO:0000259" key="6">
    <source>
        <dbReference type="Pfam" id="PF01645"/>
    </source>
</evidence>
<keyword evidence="4" id="KW-0411">Iron-sulfur</keyword>
<evidence type="ECO:0000256" key="5">
    <source>
        <dbReference type="SAM" id="MobiDB-lite"/>
    </source>
</evidence>
<dbReference type="PROSITE" id="PS00198">
    <property type="entry name" value="4FE4S_FER_1"/>
    <property type="match status" value="1"/>
</dbReference>
<dbReference type="GO" id="GO:0006537">
    <property type="term" value="P:glutamate biosynthetic process"/>
    <property type="evidence" value="ECO:0007669"/>
    <property type="project" value="InterPro"/>
</dbReference>
<dbReference type="Proteomes" id="UP000316609">
    <property type="component" value="Unassembled WGS sequence"/>
</dbReference>
<accession>A0A538TUK6</accession>
<proteinExistence type="inferred from homology"/>
<keyword evidence="3" id="KW-0408">Iron</keyword>
<dbReference type="SUPFAM" id="SSF69336">
    <property type="entry name" value="Alpha subunit of glutamate synthase, C-terminal domain"/>
    <property type="match status" value="1"/>
</dbReference>
<dbReference type="EMBL" id="VBOY01000044">
    <property type="protein sequence ID" value="TMQ67309.1"/>
    <property type="molecule type" value="Genomic_DNA"/>
</dbReference>
<dbReference type="GO" id="GO:0051536">
    <property type="term" value="F:iron-sulfur cluster binding"/>
    <property type="evidence" value="ECO:0007669"/>
    <property type="project" value="UniProtKB-KW"/>
</dbReference>
<dbReference type="InterPro" id="IPR002932">
    <property type="entry name" value="Glu_synthdom"/>
</dbReference>
<gene>
    <name evidence="7" type="ORF">E6K78_05255</name>
</gene>